<comment type="caution">
    <text evidence="2">The sequence shown here is derived from an EMBL/GenBank/DDBJ whole genome shotgun (WGS) entry which is preliminary data.</text>
</comment>
<organism evidence="2 3">
    <name type="scientific">Actinomyces israelii</name>
    <dbReference type="NCBI Taxonomy" id="1659"/>
    <lineage>
        <taxon>Bacteria</taxon>
        <taxon>Bacillati</taxon>
        <taxon>Actinomycetota</taxon>
        <taxon>Actinomycetes</taxon>
        <taxon>Actinomycetales</taxon>
        <taxon>Actinomycetaceae</taxon>
        <taxon>Actinomyces</taxon>
    </lineage>
</organism>
<feature type="region of interest" description="Disordered" evidence="1">
    <location>
        <begin position="20"/>
        <end position="67"/>
    </location>
</feature>
<evidence type="ECO:0000313" key="3">
    <source>
        <dbReference type="Proteomes" id="UP001072034"/>
    </source>
</evidence>
<reference evidence="2" key="1">
    <citation type="submission" date="2022-10" db="EMBL/GenBank/DDBJ databases">
        <title>Genome sequence of Actinomyces israelii ATCC 10048.</title>
        <authorList>
            <person name="Watt R.M."/>
            <person name="Tong W.M."/>
        </authorList>
    </citation>
    <scope>NUCLEOTIDE SEQUENCE</scope>
    <source>
        <strain evidence="2">ATCC 10048</strain>
    </source>
</reference>
<proteinExistence type="predicted"/>
<protein>
    <submittedName>
        <fullName evidence="2">Uncharacterized protein</fullName>
    </submittedName>
</protein>
<keyword evidence="3" id="KW-1185">Reference proteome</keyword>
<evidence type="ECO:0000256" key="1">
    <source>
        <dbReference type="SAM" id="MobiDB-lite"/>
    </source>
</evidence>
<name>A0ABT4IAY7_9ACTO</name>
<dbReference type="Proteomes" id="UP001072034">
    <property type="component" value="Unassembled WGS sequence"/>
</dbReference>
<gene>
    <name evidence="2" type="ORF">OHJ16_12730</name>
</gene>
<accession>A0ABT4IAY7</accession>
<dbReference type="EMBL" id="JAPTMY010000033">
    <property type="protein sequence ID" value="MCZ0858905.1"/>
    <property type="molecule type" value="Genomic_DNA"/>
</dbReference>
<evidence type="ECO:0000313" key="2">
    <source>
        <dbReference type="EMBL" id="MCZ0858905.1"/>
    </source>
</evidence>
<sequence>MLDTIGVEAGVAVARPLSLRSWAPPGAPQAEAGMRRDPPLSAPMATGTMPVATATAEPPGERRRPRG</sequence>